<dbReference type="PANTHER" id="PTHR43351:SF2">
    <property type="entry name" value="L(+)-TARTRATE DEHYDRATASE SUBUNIT BETA-RELATED"/>
    <property type="match status" value="1"/>
</dbReference>
<gene>
    <name evidence="4" type="ORF">METZ01_LOCUS225163</name>
</gene>
<evidence type="ECO:0000256" key="2">
    <source>
        <dbReference type="ARBA" id="ARBA00023239"/>
    </source>
</evidence>
<dbReference type="PANTHER" id="PTHR43351">
    <property type="entry name" value="L(+)-TARTRATE DEHYDRATASE SUBUNIT BETA"/>
    <property type="match status" value="1"/>
</dbReference>
<organism evidence="4">
    <name type="scientific">marine metagenome</name>
    <dbReference type="NCBI Taxonomy" id="408172"/>
    <lineage>
        <taxon>unclassified sequences</taxon>
        <taxon>metagenomes</taxon>
        <taxon>ecological metagenomes</taxon>
    </lineage>
</organism>
<dbReference type="EMBL" id="UINC01054509">
    <property type="protein sequence ID" value="SVB72309.1"/>
    <property type="molecule type" value="Genomic_DNA"/>
</dbReference>
<accession>A0A382GBM2</accession>
<dbReference type="SUPFAM" id="SSF117457">
    <property type="entry name" value="FumA C-terminal domain-like"/>
    <property type="match status" value="1"/>
</dbReference>
<proteinExistence type="inferred from homology"/>
<evidence type="ECO:0000259" key="3">
    <source>
        <dbReference type="Pfam" id="PF05683"/>
    </source>
</evidence>
<keyword evidence="2" id="KW-0456">Lyase</keyword>
<sequence length="229" mass="25719">MKNDIDINKLEMREVYLTCPVKSEDLVPLKLGDQVYLSGVIFTGREGLYQRLIEQNLELPVPVTEISNVNFQCSPAATANEEGYVVKAVTATASFRFGKWMEAFFKKTACKIIIGKAGMTSADYKKHFVPAGAVYLTTVGYGLGATYGRAIRKVLNAYWLEELGVAQAVWVLEVEKMGPFIVESDSEGNSLFELCNEKVNENLKSLYEKFPQPVLRRFGEEVDREHEVI</sequence>
<reference evidence="4" key="1">
    <citation type="submission" date="2018-05" db="EMBL/GenBank/DDBJ databases">
        <authorList>
            <person name="Lanie J.A."/>
            <person name="Ng W.-L."/>
            <person name="Kazmierczak K.M."/>
            <person name="Andrzejewski T.M."/>
            <person name="Davidsen T.M."/>
            <person name="Wayne K.J."/>
            <person name="Tettelin H."/>
            <person name="Glass J.I."/>
            <person name="Rusch D."/>
            <person name="Podicherti R."/>
            <person name="Tsui H.-C.T."/>
            <person name="Winkler M.E."/>
        </authorList>
    </citation>
    <scope>NUCLEOTIDE SEQUENCE</scope>
</reference>
<dbReference type="Pfam" id="PF05683">
    <property type="entry name" value="Fumerase_C"/>
    <property type="match status" value="1"/>
</dbReference>
<dbReference type="GO" id="GO:0016836">
    <property type="term" value="F:hydro-lyase activity"/>
    <property type="evidence" value="ECO:0007669"/>
    <property type="project" value="InterPro"/>
</dbReference>
<comment type="similarity">
    <text evidence="1">Belongs to the class-I fumarase family.</text>
</comment>
<evidence type="ECO:0000313" key="4">
    <source>
        <dbReference type="EMBL" id="SVB72309.1"/>
    </source>
</evidence>
<dbReference type="InterPro" id="IPR004647">
    <property type="entry name" value="Fe-S_hydro-lyase_TtdB-typ_cat"/>
</dbReference>
<name>A0A382GBM2_9ZZZZ</name>
<protein>
    <recommendedName>
        <fullName evidence="3">Fe-S hydro-lyase tartrate dehydratase beta-type catalytic domain-containing protein</fullName>
    </recommendedName>
</protein>
<dbReference type="AlphaFoldDB" id="A0A382GBM2"/>
<dbReference type="Gene3D" id="3.20.130.10">
    <property type="entry name" value="Fe-S hydro-lyase, tartrate dehydratase beta-type, catalytic domain"/>
    <property type="match status" value="1"/>
</dbReference>
<dbReference type="InterPro" id="IPR036660">
    <property type="entry name" value="Fe-S_hydroAse_TtdB_cat_sf"/>
</dbReference>
<evidence type="ECO:0000256" key="1">
    <source>
        <dbReference type="ARBA" id="ARBA00008876"/>
    </source>
</evidence>
<feature type="domain" description="Fe-S hydro-lyase tartrate dehydratase beta-type catalytic" evidence="3">
    <location>
        <begin position="11"/>
        <end position="193"/>
    </location>
</feature>